<accession>A0AAU7YDZ2</accession>
<evidence type="ECO:0008006" key="3">
    <source>
        <dbReference type="Google" id="ProtNLM"/>
    </source>
</evidence>
<reference evidence="2" key="1">
    <citation type="submission" date="2024-05" db="EMBL/GenBank/DDBJ databases">
        <title>Viral Diversity and Horizontal Gene Transfer Among Viruses in Setosphaeria turcica Population from Northern Corn Leaf Blight of Maize.</title>
        <authorList>
            <person name="Jia J."/>
            <person name="Mu F."/>
        </authorList>
    </citation>
    <scope>NUCLEOTIDE SEQUENCE</scope>
    <source>
        <strain evidence="2">XF5</strain>
    </source>
</reference>
<sequence>MTATLGFQNPSLPVISREVTLPVGAYPTPDVRLKRCIEIGAELATSSPVPVENLVNPRATGQDPLSTSVDRLGPPLSRNFDLLWSTLTEPATTCQIGEICAHRCVCANLPVGGELVSWLRFINTLVIEPRAHLGNSFTELTHRRGYRRVSKSRNVSRWVMCPIMRGVFTQVQFEQSCTTNRRDSEPPFTGMPQSSEHSWKFRVPTPSRCDRPLALVQSTSTTSQAVERVGVHAMLTHDPIAVTDELLQGRRSKRSQTALIGKGVGFAEYKAYFGSKRLSLMEFATYCRGSLRVGRNVLGVSKRGKVISADDPTPTKQLTHPVIEDRQYREGAWCTHKGTTHLRDIDGPPILIHAKTFSKLLPCLLGELRSFVTDIMHIRANSEITLEFGTEEGWETSLSQAPDDCQDGIMSETVGRPGKVCREVDHSRHPLSYALENTVFRMWSIWKNLRYSRHKGRPENLTNQVSLDKHRGRRDGNDSCLHPQLGDYGRVMSNTYTNCLAKHKRGCKTHVSLGTDSCWVHVKLITPYPLLDRVLEVIRKFGGFLPVWVVSRYSAPRVTTGNTAPTCAGQIGHNLVETTLLAIRFNHCGRRRRHRVTRRLLERTSQRVADMFLNALQVSLGSNMSRREVPCMRGHGFFLHLLTSRWESASEPTKGQLTFHSETTIEERKEPCWEVVGLRKTCTSALKSRTAELRADCLKGTRDFLPSHAIARKGYPPTYFPRTTACSNTTRDQGAPSSLPQLLGVHRHPTTRDVPTRSPSSSD</sequence>
<name>A0AAU7YDZ2_9VIRU</name>
<evidence type="ECO:0000313" key="2">
    <source>
        <dbReference type="EMBL" id="XBY85601.1"/>
    </source>
</evidence>
<feature type="region of interest" description="Disordered" evidence="1">
    <location>
        <begin position="723"/>
        <end position="763"/>
    </location>
</feature>
<organism evidence="2">
    <name type="scientific">Exserohilum turcicum narnavirus 3</name>
    <dbReference type="NCBI Taxonomy" id="3229035"/>
    <lineage>
        <taxon>Viruses</taxon>
        <taxon>Riboviria</taxon>
        <taxon>Orthornavirae</taxon>
        <taxon>Lenarviricota</taxon>
        <taxon>Amabiliviricetes</taxon>
        <taxon>Wolframvirales</taxon>
        <taxon>Narnaviridae</taxon>
        <taxon>Narnavirus</taxon>
    </lineage>
</organism>
<dbReference type="EMBL" id="PP926271">
    <property type="protein sequence ID" value="XBY85601.1"/>
    <property type="molecule type" value="Genomic_RNA"/>
</dbReference>
<feature type="compositionally biased region" description="Polar residues" evidence="1">
    <location>
        <begin position="724"/>
        <end position="740"/>
    </location>
</feature>
<feature type="region of interest" description="Disordered" evidence="1">
    <location>
        <begin position="179"/>
        <end position="200"/>
    </location>
</feature>
<protein>
    <recommendedName>
        <fullName evidence="3">RNA-dependent RNA polymerase</fullName>
    </recommendedName>
</protein>
<proteinExistence type="predicted"/>
<evidence type="ECO:0000256" key="1">
    <source>
        <dbReference type="SAM" id="MobiDB-lite"/>
    </source>
</evidence>